<dbReference type="InterPro" id="IPR011042">
    <property type="entry name" value="6-blade_b-propeller_TolB-like"/>
</dbReference>
<dbReference type="EMBL" id="LAZR01035034">
    <property type="protein sequence ID" value="KKL28611.1"/>
    <property type="molecule type" value="Genomic_DNA"/>
</dbReference>
<comment type="caution">
    <text evidence="1">The sequence shown here is derived from an EMBL/GenBank/DDBJ whole genome shotgun (WGS) entry which is preliminary data.</text>
</comment>
<evidence type="ECO:0000313" key="1">
    <source>
        <dbReference type="EMBL" id="KKL28611.1"/>
    </source>
</evidence>
<evidence type="ECO:0008006" key="2">
    <source>
        <dbReference type="Google" id="ProtNLM"/>
    </source>
</evidence>
<accession>A0A0F9EFG1</accession>
<name>A0A0F9EFG1_9ZZZZ</name>
<reference evidence="1" key="1">
    <citation type="journal article" date="2015" name="Nature">
        <title>Complex archaea that bridge the gap between prokaryotes and eukaryotes.</title>
        <authorList>
            <person name="Spang A."/>
            <person name="Saw J.H."/>
            <person name="Jorgensen S.L."/>
            <person name="Zaremba-Niedzwiedzka K."/>
            <person name="Martijn J."/>
            <person name="Lind A.E."/>
            <person name="van Eijk R."/>
            <person name="Schleper C."/>
            <person name="Guy L."/>
            <person name="Ettema T.J."/>
        </authorList>
    </citation>
    <scope>NUCLEOTIDE SEQUENCE</scope>
</reference>
<protein>
    <recommendedName>
        <fullName evidence="2">PEP-CTERM protein-sorting domain-containing protein</fullName>
    </recommendedName>
</protein>
<sequence>MRLPCCLLAIVGFSLCVPTTSYAVDLSPGDIVVSDPTADAVLRVDPRTGGVDVISSGGHLYSPHGIALDAAGNVIAVVDYNNVTEYGKIVHVDVSTGAQTVLAAFGHAANPWYPVVLPDGNILYSDYDSPASIRRLDITTGGISIVSEGGLLRHSLNMVLAGQKLFLTDHTGKLYLVDPRIVSVDLVTGAQAVVSSGDLLHRPYGITSDPATGLLYVADQGFEGLRDGRIIRVDPATGSQTLVSEGNLLWDPSDLAFDLNGELLVTDVRGNNPSAIVSVDPATGSQSLLASDVGPSVWGVAVFVPEPTTLFLLVCGAACLGRRRHPRP</sequence>
<organism evidence="1">
    <name type="scientific">marine sediment metagenome</name>
    <dbReference type="NCBI Taxonomy" id="412755"/>
    <lineage>
        <taxon>unclassified sequences</taxon>
        <taxon>metagenomes</taxon>
        <taxon>ecological metagenomes</taxon>
    </lineage>
</organism>
<dbReference type="Gene3D" id="2.120.10.30">
    <property type="entry name" value="TolB, C-terminal domain"/>
    <property type="match status" value="2"/>
</dbReference>
<gene>
    <name evidence="1" type="ORF">LCGC14_2373400</name>
</gene>
<dbReference type="InterPro" id="IPR013424">
    <property type="entry name" value="Ice-binding_C"/>
</dbReference>
<dbReference type="SUPFAM" id="SSF101898">
    <property type="entry name" value="NHL repeat"/>
    <property type="match status" value="1"/>
</dbReference>
<dbReference type="NCBIfam" id="TIGR02595">
    <property type="entry name" value="PEP_CTERM"/>
    <property type="match status" value="1"/>
</dbReference>
<proteinExistence type="predicted"/>
<dbReference type="AlphaFoldDB" id="A0A0F9EFG1"/>